<dbReference type="EMBL" id="CP102775">
    <property type="protein sequence ID" value="UZF89998.1"/>
    <property type="molecule type" value="Genomic_DNA"/>
</dbReference>
<keyword evidence="1" id="KW-0614">Plasmid</keyword>
<reference evidence="1" key="1">
    <citation type="submission" date="2022-08" db="EMBL/GenBank/DDBJ databases">
        <title>Complete Genome Sequences of 2 Bosea sp. soil isolates.</title>
        <authorList>
            <person name="Alvarez Arevalo M."/>
            <person name="Sterndorff E.B."/>
            <person name="Faurdal D."/>
            <person name="Joergensen T.S."/>
            <person name="Weber T."/>
        </authorList>
    </citation>
    <scope>NUCLEOTIDE SEQUENCE</scope>
    <source>
        <strain evidence="1">NBC_00436</strain>
        <plasmid evidence="1">pNBC436</plasmid>
    </source>
</reference>
<dbReference type="AlphaFoldDB" id="A0A9E8CU51"/>
<accession>A0A9E8CU51</accession>
<sequence length="150" mass="16553">MIVFHRSLSQLGPLPRSRAELITMLTEHSALIEGRVATYDLDQSGLVSLFASQDSLYSRSYKTLTQMLGRAHAWLSCCSGSLLDEIEKQTVLVGYNLLGSYALARKQHGAPIEVVLPDDYPLMLSRVALIPRDAKAARPERGLPRLFAVA</sequence>
<proteinExistence type="predicted"/>
<organism evidence="1">
    <name type="scientific">Bosea sp. NBC_00436</name>
    <dbReference type="NCBI Taxonomy" id="2969620"/>
    <lineage>
        <taxon>Bacteria</taxon>
        <taxon>Pseudomonadati</taxon>
        <taxon>Pseudomonadota</taxon>
        <taxon>Alphaproteobacteria</taxon>
        <taxon>Hyphomicrobiales</taxon>
        <taxon>Boseaceae</taxon>
        <taxon>Bosea</taxon>
    </lineage>
</organism>
<gene>
    <name evidence="1" type="ORF">NWE54_27260</name>
</gene>
<dbReference type="Gene3D" id="3.40.190.10">
    <property type="entry name" value="Periplasmic binding protein-like II"/>
    <property type="match status" value="1"/>
</dbReference>
<geneLocation type="plasmid" evidence="1">
    <name>pNBC436</name>
</geneLocation>
<protein>
    <submittedName>
        <fullName evidence="1">Uncharacterized protein</fullName>
    </submittedName>
</protein>
<evidence type="ECO:0000313" key="1">
    <source>
        <dbReference type="EMBL" id="UZF89998.1"/>
    </source>
</evidence>
<name>A0A9E8CU51_9HYPH</name>
<dbReference type="SUPFAM" id="SSF53850">
    <property type="entry name" value="Periplasmic binding protein-like II"/>
    <property type="match status" value="1"/>
</dbReference>